<keyword evidence="1" id="KW-1133">Transmembrane helix</keyword>
<keyword evidence="3" id="KW-1185">Reference proteome</keyword>
<keyword evidence="1" id="KW-0812">Transmembrane</keyword>
<protein>
    <submittedName>
        <fullName evidence="2">Uncharacterized protein</fullName>
    </submittedName>
</protein>
<evidence type="ECO:0000256" key="1">
    <source>
        <dbReference type="SAM" id="Phobius"/>
    </source>
</evidence>
<proteinExistence type="predicted"/>
<accession>A0ABU6ZX92</accession>
<feature type="transmembrane region" description="Helical" evidence="1">
    <location>
        <begin position="83"/>
        <end position="104"/>
    </location>
</feature>
<sequence>MLFTKVIYDEDQPEVEEDDGAKEKPYGKMKYVAVIKAEILKSLVKGGLVKAEKLKSLLHDGYKGSEKLRFLTISRKKSSWKVWVLRFAYLLLLWTILVQFKGIIGDMVSPKFFNTRSSITALASLPPENIFDVDYFIHSLRDEVRILKELPPEQKHKVESESLYSMPPISWSNMTYYYDV</sequence>
<evidence type="ECO:0000313" key="2">
    <source>
        <dbReference type="EMBL" id="MED6226336.1"/>
    </source>
</evidence>
<organism evidence="2 3">
    <name type="scientific">Stylosanthes scabra</name>
    <dbReference type="NCBI Taxonomy" id="79078"/>
    <lineage>
        <taxon>Eukaryota</taxon>
        <taxon>Viridiplantae</taxon>
        <taxon>Streptophyta</taxon>
        <taxon>Embryophyta</taxon>
        <taxon>Tracheophyta</taxon>
        <taxon>Spermatophyta</taxon>
        <taxon>Magnoliopsida</taxon>
        <taxon>eudicotyledons</taxon>
        <taxon>Gunneridae</taxon>
        <taxon>Pentapetalae</taxon>
        <taxon>rosids</taxon>
        <taxon>fabids</taxon>
        <taxon>Fabales</taxon>
        <taxon>Fabaceae</taxon>
        <taxon>Papilionoideae</taxon>
        <taxon>50 kb inversion clade</taxon>
        <taxon>dalbergioids sensu lato</taxon>
        <taxon>Dalbergieae</taxon>
        <taxon>Pterocarpus clade</taxon>
        <taxon>Stylosanthes</taxon>
    </lineage>
</organism>
<evidence type="ECO:0000313" key="3">
    <source>
        <dbReference type="Proteomes" id="UP001341840"/>
    </source>
</evidence>
<comment type="caution">
    <text evidence="2">The sequence shown here is derived from an EMBL/GenBank/DDBJ whole genome shotgun (WGS) entry which is preliminary data.</text>
</comment>
<dbReference type="EMBL" id="JASCZI010275056">
    <property type="protein sequence ID" value="MED6226336.1"/>
    <property type="molecule type" value="Genomic_DNA"/>
</dbReference>
<reference evidence="2 3" key="1">
    <citation type="journal article" date="2023" name="Plants (Basel)">
        <title>Bridging the Gap: Combining Genomics and Transcriptomics Approaches to Understand Stylosanthes scabra, an Orphan Legume from the Brazilian Caatinga.</title>
        <authorList>
            <person name="Ferreira-Neto J.R.C."/>
            <person name="da Silva M.D."/>
            <person name="Binneck E."/>
            <person name="de Melo N.F."/>
            <person name="da Silva R.H."/>
            <person name="de Melo A.L.T.M."/>
            <person name="Pandolfi V."/>
            <person name="Bustamante F.O."/>
            <person name="Brasileiro-Vidal A.C."/>
            <person name="Benko-Iseppon A.M."/>
        </authorList>
    </citation>
    <scope>NUCLEOTIDE SEQUENCE [LARGE SCALE GENOMIC DNA]</scope>
    <source>
        <tissue evidence="2">Leaves</tissue>
    </source>
</reference>
<keyword evidence="1" id="KW-0472">Membrane</keyword>
<feature type="non-terminal residue" evidence="2">
    <location>
        <position position="180"/>
    </location>
</feature>
<dbReference type="Proteomes" id="UP001341840">
    <property type="component" value="Unassembled WGS sequence"/>
</dbReference>
<gene>
    <name evidence="2" type="ORF">PIB30_102657</name>
</gene>
<name>A0ABU6ZX92_9FABA</name>